<proteinExistence type="predicted"/>
<accession>A0A5J4RCX7</accession>
<comment type="caution">
    <text evidence="2">The sequence shown here is derived from an EMBL/GenBank/DDBJ whole genome shotgun (WGS) entry which is preliminary data.</text>
</comment>
<feature type="non-terminal residue" evidence="2">
    <location>
        <position position="26"/>
    </location>
</feature>
<evidence type="ECO:0000313" key="2">
    <source>
        <dbReference type="EMBL" id="KAA6331334.1"/>
    </source>
</evidence>
<feature type="region of interest" description="Disordered" evidence="1">
    <location>
        <begin position="1"/>
        <end position="26"/>
    </location>
</feature>
<dbReference type="AlphaFoldDB" id="A0A5J4RCX7"/>
<name>A0A5J4RCX7_9ZZZZ</name>
<reference evidence="2" key="1">
    <citation type="submission" date="2019-03" db="EMBL/GenBank/DDBJ databases">
        <title>Single cell metagenomics reveals metabolic interactions within the superorganism composed of flagellate Streblomastix strix and complex community of Bacteroidetes bacteria on its surface.</title>
        <authorList>
            <person name="Treitli S.C."/>
            <person name="Kolisko M."/>
            <person name="Husnik F."/>
            <person name="Keeling P."/>
            <person name="Hampl V."/>
        </authorList>
    </citation>
    <scope>NUCLEOTIDE SEQUENCE</scope>
    <source>
        <strain evidence="2">STM</strain>
    </source>
</reference>
<gene>
    <name evidence="2" type="ORF">EZS27_020055</name>
</gene>
<organism evidence="2">
    <name type="scientific">termite gut metagenome</name>
    <dbReference type="NCBI Taxonomy" id="433724"/>
    <lineage>
        <taxon>unclassified sequences</taxon>
        <taxon>metagenomes</taxon>
        <taxon>organismal metagenomes</taxon>
    </lineage>
</organism>
<protein>
    <submittedName>
        <fullName evidence="2">Uncharacterized protein</fullName>
    </submittedName>
</protein>
<sequence length="26" mass="2985">MELDEGFFSTEIEEEEKGTPLKRGRG</sequence>
<evidence type="ECO:0000256" key="1">
    <source>
        <dbReference type="SAM" id="MobiDB-lite"/>
    </source>
</evidence>
<feature type="compositionally biased region" description="Acidic residues" evidence="1">
    <location>
        <begin position="1"/>
        <end position="16"/>
    </location>
</feature>
<dbReference type="EMBL" id="SNRY01001385">
    <property type="protein sequence ID" value="KAA6331334.1"/>
    <property type="molecule type" value="Genomic_DNA"/>
</dbReference>